<dbReference type="Gene3D" id="2.60.120.650">
    <property type="entry name" value="Cupin"/>
    <property type="match status" value="1"/>
</dbReference>
<evidence type="ECO:0000313" key="3">
    <source>
        <dbReference type="EMBL" id="EJT76897.1"/>
    </source>
</evidence>
<accession>J3NZW4</accession>
<feature type="region of interest" description="Disordered" evidence="1">
    <location>
        <begin position="310"/>
        <end position="360"/>
    </location>
</feature>
<sequence>MAPVDKIPAGDFGDDLLVLSLDQARHINQFRTQIRLCETDTEKYELCAQTRDDVLEWHTEVQLLIAAYEHIIVDECVGYKEWKEKGGEGQGLPIKTREDAAKWERFADVARGGSEVKSKCIGPLKTVNRYWGADFVQHYQLASKGVRYCEVTGAAARGVRDLDEAVTKLNRLMLWRHLATGRGLRRPREVVNPIDQADLVNLKAWSHRDSFDKGKDSLPYRKLAAADLPPGFGFDKFGLMVRKEFAVSLPADTIETAAAFGADITGRSGPNDACNVGVPGLNPLHGASSGDSNFGRFVEQVLDTVLAHEEPNGPSAANESSEDASSTERHTGAAHSFSLGRSQSTTPLSSPPKSPPLAAPAVAGVLSGDAARDLADISSSGDTDADDRLHPERQPSRQILRSRASTDKSCGRAAAENAQNADRQHATNASAARLRARSGKPGYHEAPPKRSKPLRQPELLSTARLQERCCPPKISSTLLAFLDKMDGIATGQMPTFILVGVPFQNMCHTHLKKYTEAVTSTESFGSSPKAEKELQMASLDTSDTPRRRRASLSELIDTTPLKRLRSADQDTSGHSYLPATTSLNGRPKHDSIRDEAYRWRVLKDMESTEHEPNSWGSQTDALVSQILSKSRSPTGEDAYFLSGEEAAQRAELGSVDVPIFTQGQQRFQWKGKDRPILQLFYHMEDLGLDRTVSVQVPSRSSLKESSERKTLFQVRNRFLDQRSTGDPWNLLDLQGSLPSTLPSFLEGDNCQLLLRMRDAILMGNDAQRIAASGEDWNTWRNVVEWALLSEGGHNTAPHMDSHGYSTWITVQEGNIGFGWISRPSQQEEDEWIANPHGYTGGEWRYVILSPGHTVFFPSGTIHFVFRVQGVQTFALGGHVLQWSGIERWLEVVVAQLKNPEITNEDMASSAPNHGYSTWITVQEGNIGFGWISRPSQQEEDEWIANPHGYTGGEWRYVILSPGHTVFFPSGTIHFVFRVQGVQTFALGGHVLQWSGIERWLEVVVAQLKNPEITNEDMASSAPKYVQVVKRLVANGMKAGRVEEMGGRDAVARLSALLKVRGLHITFATCGLMIVRISTALLGARV</sequence>
<dbReference type="VEuPathDB" id="FungiDB:GGTG_06811"/>
<organism evidence="3">
    <name type="scientific">Gaeumannomyces tritici (strain R3-111a-1)</name>
    <name type="common">Wheat and barley take-all root rot fungus</name>
    <name type="synonym">Gaeumannomyces graminis var. tritici</name>
    <dbReference type="NCBI Taxonomy" id="644352"/>
    <lineage>
        <taxon>Eukaryota</taxon>
        <taxon>Fungi</taxon>
        <taxon>Dikarya</taxon>
        <taxon>Ascomycota</taxon>
        <taxon>Pezizomycotina</taxon>
        <taxon>Sordariomycetes</taxon>
        <taxon>Sordariomycetidae</taxon>
        <taxon>Magnaporthales</taxon>
        <taxon>Magnaporthaceae</taxon>
        <taxon>Gaeumannomyces</taxon>
    </lineage>
</organism>
<dbReference type="PROSITE" id="PS51184">
    <property type="entry name" value="JMJC"/>
    <property type="match status" value="1"/>
</dbReference>
<feature type="compositionally biased region" description="Polar residues" evidence="1">
    <location>
        <begin position="569"/>
        <end position="584"/>
    </location>
</feature>
<evidence type="ECO:0000313" key="4">
    <source>
        <dbReference type="EnsemblFungi" id="EJT76897"/>
    </source>
</evidence>
<dbReference type="eggNOG" id="ENOG502SJ66">
    <property type="taxonomic scope" value="Eukaryota"/>
</dbReference>
<dbReference type="SUPFAM" id="SSF51197">
    <property type="entry name" value="Clavaminate synthase-like"/>
    <property type="match status" value="2"/>
</dbReference>
<protein>
    <recommendedName>
        <fullName evidence="2">JmjC domain-containing protein</fullName>
    </recommendedName>
</protein>
<dbReference type="EnsemblFungi" id="EJT76897">
    <property type="protein sequence ID" value="EJT76897"/>
    <property type="gene ID" value="GGTG_06811"/>
</dbReference>
<proteinExistence type="predicted"/>
<keyword evidence="5" id="KW-1185">Reference proteome</keyword>
<reference evidence="4" key="5">
    <citation type="submission" date="2018-04" db="UniProtKB">
        <authorList>
            <consortium name="EnsemblFungi"/>
        </authorList>
    </citation>
    <scope>IDENTIFICATION</scope>
    <source>
        <strain evidence="4">R3-111a-1</strain>
    </source>
</reference>
<feature type="domain" description="JmjC" evidence="2">
    <location>
        <begin position="726"/>
        <end position="896"/>
    </location>
</feature>
<feature type="compositionally biased region" description="Polar residues" evidence="1">
    <location>
        <begin position="417"/>
        <end position="430"/>
    </location>
</feature>
<gene>
    <name evidence="4" type="primary">20347269</name>
    <name evidence="3" type="ORF">GGTG_06811</name>
</gene>
<feature type="compositionally biased region" description="Pro residues" evidence="1">
    <location>
        <begin position="349"/>
        <end position="358"/>
    </location>
</feature>
<dbReference type="Proteomes" id="UP000006039">
    <property type="component" value="Unassembled WGS sequence"/>
</dbReference>
<dbReference type="AlphaFoldDB" id="J3NZW4"/>
<dbReference type="OrthoDB" id="5077844at2759"/>
<dbReference type="EMBL" id="GL385397">
    <property type="protein sequence ID" value="EJT76897.1"/>
    <property type="molecule type" value="Genomic_DNA"/>
</dbReference>
<reference evidence="3" key="3">
    <citation type="submission" date="2010-09" db="EMBL/GenBank/DDBJ databases">
        <title>Annotation of Gaeumannomyces graminis var. tritici R3-111a-1.</title>
        <authorList>
            <consortium name="The Broad Institute Genome Sequencing Platform"/>
            <person name="Ma L.-J."/>
            <person name="Dead R."/>
            <person name="Young S.K."/>
            <person name="Zeng Q."/>
            <person name="Gargeya S."/>
            <person name="Fitzgerald M."/>
            <person name="Haas B."/>
            <person name="Abouelleil A."/>
            <person name="Alvarado L."/>
            <person name="Arachchi H.M."/>
            <person name="Berlin A."/>
            <person name="Brown A."/>
            <person name="Chapman S.B."/>
            <person name="Chen Z."/>
            <person name="Dunbar C."/>
            <person name="Freedman E."/>
            <person name="Gearin G."/>
            <person name="Gellesch M."/>
            <person name="Goldberg J."/>
            <person name="Griggs A."/>
            <person name="Gujja S."/>
            <person name="Heiman D."/>
            <person name="Howarth C."/>
            <person name="Larson L."/>
            <person name="Lui A."/>
            <person name="MacDonald P.J.P."/>
            <person name="Mehta T."/>
            <person name="Montmayeur A."/>
            <person name="Murphy C."/>
            <person name="Neiman D."/>
            <person name="Pearson M."/>
            <person name="Priest M."/>
            <person name="Roberts A."/>
            <person name="Saif S."/>
            <person name="Shea T."/>
            <person name="Shenoy N."/>
            <person name="Sisk P."/>
            <person name="Stolte C."/>
            <person name="Sykes S."/>
            <person name="Yandava C."/>
            <person name="Wortman J."/>
            <person name="Nusbaum C."/>
            <person name="Birren B."/>
        </authorList>
    </citation>
    <scope>NUCLEOTIDE SEQUENCE</scope>
    <source>
        <strain evidence="3">R3-111a-1</strain>
    </source>
</reference>
<evidence type="ECO:0000313" key="5">
    <source>
        <dbReference type="Proteomes" id="UP000006039"/>
    </source>
</evidence>
<feature type="region of interest" description="Disordered" evidence="1">
    <location>
        <begin position="375"/>
        <end position="456"/>
    </location>
</feature>
<dbReference type="GeneID" id="20347269"/>
<feature type="region of interest" description="Disordered" evidence="1">
    <location>
        <begin position="521"/>
        <end position="589"/>
    </location>
</feature>
<evidence type="ECO:0000259" key="2">
    <source>
        <dbReference type="PROSITE" id="PS51184"/>
    </source>
</evidence>
<dbReference type="InterPro" id="IPR003347">
    <property type="entry name" value="JmjC_dom"/>
</dbReference>
<reference evidence="4" key="4">
    <citation type="journal article" date="2015" name="G3 (Bethesda)">
        <title>Genome sequences of three phytopathogenic species of the Magnaporthaceae family of fungi.</title>
        <authorList>
            <person name="Okagaki L.H."/>
            <person name="Nunes C.C."/>
            <person name="Sailsbery J."/>
            <person name="Clay B."/>
            <person name="Brown D."/>
            <person name="John T."/>
            <person name="Oh Y."/>
            <person name="Young N."/>
            <person name="Fitzgerald M."/>
            <person name="Haas B.J."/>
            <person name="Zeng Q."/>
            <person name="Young S."/>
            <person name="Adiconis X."/>
            <person name="Fan L."/>
            <person name="Levin J.Z."/>
            <person name="Mitchell T.K."/>
            <person name="Okubara P.A."/>
            <person name="Farman M.L."/>
            <person name="Kohn L.M."/>
            <person name="Birren B."/>
            <person name="Ma L.-J."/>
            <person name="Dean R.A."/>
        </authorList>
    </citation>
    <scope>NUCLEOTIDE SEQUENCE</scope>
    <source>
        <strain evidence="4">R3-111a-1</strain>
    </source>
</reference>
<name>J3NZW4_GAET3</name>
<dbReference type="RefSeq" id="XP_009222897.1">
    <property type="nucleotide sequence ID" value="XM_009224633.1"/>
</dbReference>
<dbReference type="HOGENOM" id="CLU_009983_0_0_1"/>
<reference evidence="3" key="2">
    <citation type="submission" date="2010-07" db="EMBL/GenBank/DDBJ databases">
        <authorList>
            <consortium name="The Broad Institute Genome Sequencing Platform"/>
            <consortium name="Broad Institute Genome Sequencing Center for Infectious Disease"/>
            <person name="Ma L.-J."/>
            <person name="Dead R."/>
            <person name="Young S."/>
            <person name="Zeng Q."/>
            <person name="Koehrsen M."/>
            <person name="Alvarado L."/>
            <person name="Berlin A."/>
            <person name="Chapman S.B."/>
            <person name="Chen Z."/>
            <person name="Freedman E."/>
            <person name="Gellesch M."/>
            <person name="Goldberg J."/>
            <person name="Griggs A."/>
            <person name="Gujja S."/>
            <person name="Heilman E.R."/>
            <person name="Heiman D."/>
            <person name="Hepburn T."/>
            <person name="Howarth C."/>
            <person name="Jen D."/>
            <person name="Larson L."/>
            <person name="Mehta T."/>
            <person name="Neiman D."/>
            <person name="Pearson M."/>
            <person name="Roberts A."/>
            <person name="Saif S."/>
            <person name="Shea T."/>
            <person name="Shenoy N."/>
            <person name="Sisk P."/>
            <person name="Stolte C."/>
            <person name="Sykes S."/>
            <person name="Walk T."/>
            <person name="White J."/>
            <person name="Yandava C."/>
            <person name="Haas B."/>
            <person name="Nusbaum C."/>
            <person name="Birren B."/>
        </authorList>
    </citation>
    <scope>NUCLEOTIDE SEQUENCE</scope>
    <source>
        <strain evidence="3">R3-111a-1</strain>
    </source>
</reference>
<reference evidence="5" key="1">
    <citation type="submission" date="2010-07" db="EMBL/GenBank/DDBJ databases">
        <title>The genome sequence of Gaeumannomyces graminis var. tritici strain R3-111a-1.</title>
        <authorList>
            <consortium name="The Broad Institute Genome Sequencing Platform"/>
            <person name="Ma L.-J."/>
            <person name="Dead R."/>
            <person name="Young S."/>
            <person name="Zeng Q."/>
            <person name="Koehrsen M."/>
            <person name="Alvarado L."/>
            <person name="Berlin A."/>
            <person name="Chapman S.B."/>
            <person name="Chen Z."/>
            <person name="Freedman E."/>
            <person name="Gellesch M."/>
            <person name="Goldberg J."/>
            <person name="Griggs A."/>
            <person name="Gujja S."/>
            <person name="Heilman E.R."/>
            <person name="Heiman D."/>
            <person name="Hepburn T."/>
            <person name="Howarth C."/>
            <person name="Jen D."/>
            <person name="Larson L."/>
            <person name="Mehta T."/>
            <person name="Neiman D."/>
            <person name="Pearson M."/>
            <person name="Roberts A."/>
            <person name="Saif S."/>
            <person name="Shea T."/>
            <person name="Shenoy N."/>
            <person name="Sisk P."/>
            <person name="Stolte C."/>
            <person name="Sykes S."/>
            <person name="Walk T."/>
            <person name="White J."/>
            <person name="Yandava C."/>
            <person name="Haas B."/>
            <person name="Nusbaum C."/>
            <person name="Birren B."/>
        </authorList>
    </citation>
    <scope>NUCLEOTIDE SEQUENCE [LARGE SCALE GENOMIC DNA]</scope>
    <source>
        <strain evidence="5">R3-111a-1</strain>
    </source>
</reference>
<evidence type="ECO:0000256" key="1">
    <source>
        <dbReference type="SAM" id="MobiDB-lite"/>
    </source>
</evidence>
<feature type="compositionally biased region" description="Basic and acidic residues" evidence="1">
    <location>
        <begin position="386"/>
        <end position="395"/>
    </location>
</feature>
<dbReference type="STRING" id="644352.J3NZW4"/>